<reference evidence="1" key="1">
    <citation type="submission" date="2020-11" db="EMBL/GenBank/DDBJ databases">
        <authorList>
            <person name="Tran Van P."/>
        </authorList>
    </citation>
    <scope>NUCLEOTIDE SEQUENCE</scope>
</reference>
<accession>A0A7R9DY07</accession>
<name>A0A7R9DY07_TIMPO</name>
<dbReference type="AlphaFoldDB" id="A0A7R9DY07"/>
<proteinExistence type="predicted"/>
<protein>
    <submittedName>
        <fullName evidence="1">Uncharacterized protein</fullName>
    </submittedName>
</protein>
<evidence type="ECO:0000313" key="1">
    <source>
        <dbReference type="EMBL" id="CAD7421706.1"/>
    </source>
</evidence>
<gene>
    <name evidence="1" type="ORF">TPSB3V08_LOCUS15121</name>
</gene>
<organism evidence="1">
    <name type="scientific">Timema poppense</name>
    <name type="common">Walking stick</name>
    <dbReference type="NCBI Taxonomy" id="170557"/>
    <lineage>
        <taxon>Eukaryota</taxon>
        <taxon>Metazoa</taxon>
        <taxon>Ecdysozoa</taxon>
        <taxon>Arthropoda</taxon>
        <taxon>Hexapoda</taxon>
        <taxon>Insecta</taxon>
        <taxon>Pterygota</taxon>
        <taxon>Neoptera</taxon>
        <taxon>Polyneoptera</taxon>
        <taxon>Phasmatodea</taxon>
        <taxon>Timematodea</taxon>
        <taxon>Timematoidea</taxon>
        <taxon>Timematidae</taxon>
        <taxon>Timema</taxon>
    </lineage>
</organism>
<dbReference type="EMBL" id="OD058809">
    <property type="protein sequence ID" value="CAD7421706.1"/>
    <property type="molecule type" value="Genomic_DNA"/>
</dbReference>
<sequence>MSNHSELASGRFSCPMGNAAIEQQWEVLASLLEECGPKKTHHSVWRDLKCRARARLAELNRASKATGNSKAVPPLTELERKVALCVPLVIPAQES</sequence>